<dbReference type="AlphaFoldDB" id="A0A835REE4"/>
<dbReference type="InterPro" id="IPR017853">
    <property type="entry name" value="GH"/>
</dbReference>
<organism evidence="1 2">
    <name type="scientific">Vanilla planifolia</name>
    <name type="common">Vanilla</name>
    <dbReference type="NCBI Taxonomy" id="51239"/>
    <lineage>
        <taxon>Eukaryota</taxon>
        <taxon>Viridiplantae</taxon>
        <taxon>Streptophyta</taxon>
        <taxon>Embryophyta</taxon>
        <taxon>Tracheophyta</taxon>
        <taxon>Spermatophyta</taxon>
        <taxon>Magnoliopsida</taxon>
        <taxon>Liliopsida</taxon>
        <taxon>Asparagales</taxon>
        <taxon>Orchidaceae</taxon>
        <taxon>Vanilloideae</taxon>
        <taxon>Vanilleae</taxon>
        <taxon>Vanilla</taxon>
    </lineage>
</organism>
<proteinExistence type="predicted"/>
<gene>
    <name evidence="1" type="ORF">HPP92_006452</name>
</gene>
<name>A0A835REE4_VANPL</name>
<accession>A0A835REE4</accession>
<reference evidence="1 2" key="1">
    <citation type="journal article" date="2020" name="Nat. Food">
        <title>A phased Vanilla planifolia genome enables genetic improvement of flavour and production.</title>
        <authorList>
            <person name="Hasing T."/>
            <person name="Tang H."/>
            <person name="Brym M."/>
            <person name="Khazi F."/>
            <person name="Huang T."/>
            <person name="Chambers A.H."/>
        </authorList>
    </citation>
    <scope>NUCLEOTIDE SEQUENCE [LARGE SCALE GENOMIC DNA]</scope>
    <source>
        <tissue evidence="1">Leaf</tissue>
    </source>
</reference>
<comment type="caution">
    <text evidence="1">The sequence shown here is derived from an EMBL/GenBank/DDBJ whole genome shotgun (WGS) entry which is preliminary data.</text>
</comment>
<protein>
    <submittedName>
        <fullName evidence="1">Uncharacterized protein</fullName>
    </submittedName>
</protein>
<dbReference type="Proteomes" id="UP000639772">
    <property type="component" value="Chromosome 3"/>
</dbReference>
<dbReference type="EMBL" id="JADCNM010000003">
    <property type="protein sequence ID" value="KAG0489589.1"/>
    <property type="molecule type" value="Genomic_DNA"/>
</dbReference>
<evidence type="ECO:0000313" key="2">
    <source>
        <dbReference type="Proteomes" id="UP000639772"/>
    </source>
</evidence>
<sequence length="98" mass="10621">MEGVNVGLYRSIGSILPTVSWSLYRRCSETTRNPLLVSSGPGAALPVNIYPYFSYIGNPCQIPIEYALFISAGPVIADGNLEVSESIRCHPRLHLLGA</sequence>
<evidence type="ECO:0000313" key="1">
    <source>
        <dbReference type="EMBL" id="KAG0489589.1"/>
    </source>
</evidence>
<dbReference type="SUPFAM" id="SSF51445">
    <property type="entry name" value="(Trans)glycosidases"/>
    <property type="match status" value="1"/>
</dbReference>
<dbReference type="Gene3D" id="3.20.20.80">
    <property type="entry name" value="Glycosidases"/>
    <property type="match status" value="1"/>
</dbReference>